<dbReference type="GO" id="GO:0016757">
    <property type="term" value="F:glycosyltransferase activity"/>
    <property type="evidence" value="ECO:0007669"/>
    <property type="project" value="UniProtKB-KW"/>
</dbReference>
<keyword evidence="2" id="KW-0328">Glycosyltransferase</keyword>
<dbReference type="PANTHER" id="PTHR13778">
    <property type="entry name" value="GLYCOSYLTRANSFERASE 8 DOMAIN-CONTAINING PROTEIN"/>
    <property type="match status" value="1"/>
</dbReference>
<keyword evidence="4" id="KW-0479">Metal-binding</keyword>
<evidence type="ECO:0000313" key="5">
    <source>
        <dbReference type="EMBL" id="KAK7872861.1"/>
    </source>
</evidence>
<dbReference type="Pfam" id="PF01501">
    <property type="entry name" value="Glyco_transf_8"/>
    <property type="match status" value="1"/>
</dbReference>
<dbReference type="InterPro" id="IPR029044">
    <property type="entry name" value="Nucleotide-diphossugar_trans"/>
</dbReference>
<dbReference type="GO" id="GO:0005794">
    <property type="term" value="C:Golgi apparatus"/>
    <property type="evidence" value="ECO:0007669"/>
    <property type="project" value="TreeGrafter"/>
</dbReference>
<dbReference type="PANTHER" id="PTHR13778:SF47">
    <property type="entry name" value="LIPOPOLYSACCHARIDE 1,3-GALACTOSYLTRANSFERASE"/>
    <property type="match status" value="1"/>
</dbReference>
<dbReference type="AlphaFoldDB" id="A0AAN9W1I5"/>
<dbReference type="SUPFAM" id="SSF53448">
    <property type="entry name" value="Nucleotide-diphospho-sugar transferases"/>
    <property type="match status" value="1"/>
</dbReference>
<reference evidence="5 6" key="1">
    <citation type="submission" date="2024-03" db="EMBL/GenBank/DDBJ databases">
        <title>The genome assembly and annotation of the cricket Gryllus longicercus Weissman &amp; Gray.</title>
        <authorList>
            <person name="Szrajer S."/>
            <person name="Gray D."/>
            <person name="Ylla G."/>
        </authorList>
    </citation>
    <scope>NUCLEOTIDE SEQUENCE [LARGE SCALE GENOMIC DNA]</scope>
    <source>
        <strain evidence="5">DAG 2021-001</strain>
        <tissue evidence="5">Whole body minus gut</tissue>
    </source>
</reference>
<evidence type="ECO:0000313" key="6">
    <source>
        <dbReference type="Proteomes" id="UP001378592"/>
    </source>
</evidence>
<evidence type="ECO:0000256" key="2">
    <source>
        <dbReference type="ARBA" id="ARBA00022676"/>
    </source>
</evidence>
<accession>A0AAN9W1I5</accession>
<protein>
    <recommendedName>
        <fullName evidence="7">Glycosyltransferase</fullName>
    </recommendedName>
</protein>
<evidence type="ECO:0000256" key="3">
    <source>
        <dbReference type="ARBA" id="ARBA00022679"/>
    </source>
</evidence>
<dbReference type="Proteomes" id="UP001378592">
    <property type="component" value="Unassembled WGS sequence"/>
</dbReference>
<comment type="caution">
    <text evidence="5">The sequence shown here is derived from an EMBL/GenBank/DDBJ whole genome shotgun (WGS) entry which is preliminary data.</text>
</comment>
<dbReference type="Gene3D" id="3.90.550.10">
    <property type="entry name" value="Spore Coat Polysaccharide Biosynthesis Protein SpsA, Chain A"/>
    <property type="match status" value="1"/>
</dbReference>
<evidence type="ECO:0000256" key="1">
    <source>
        <dbReference type="ARBA" id="ARBA00006351"/>
    </source>
</evidence>
<dbReference type="EMBL" id="JAZDUA010000019">
    <property type="protein sequence ID" value="KAK7872861.1"/>
    <property type="molecule type" value="Genomic_DNA"/>
</dbReference>
<dbReference type="InterPro" id="IPR002495">
    <property type="entry name" value="Glyco_trans_8"/>
</dbReference>
<evidence type="ECO:0008006" key="7">
    <source>
        <dbReference type="Google" id="ProtNLM"/>
    </source>
</evidence>
<name>A0AAN9W1I5_9ORTH</name>
<keyword evidence="6" id="KW-1185">Reference proteome</keyword>
<comment type="similarity">
    <text evidence="1">Belongs to the glycosyltransferase 8 family.</text>
</comment>
<gene>
    <name evidence="5" type="ORF">R5R35_006730</name>
</gene>
<proteinExistence type="inferred from homology"/>
<dbReference type="GO" id="GO:0046872">
    <property type="term" value="F:metal ion binding"/>
    <property type="evidence" value="ECO:0007669"/>
    <property type="project" value="UniProtKB-KW"/>
</dbReference>
<sequence length="363" mass="40894">MIYLVTSLEFQWMPPLPLLQSLQHHSETGSTEKQDSLPTLLNSPSVQIPLTLPLKPLHQNPTTDSTSTALPPTTTIQVVMATDSKSLGGLITAINSILSNTKHNVKFHIVITEEDLPHLKAWIRSSKLHSISYETHSLSAVGERVQSELQLVKASFGCIFPDLEGRVIYMDSDVIIQGDIWELHSVIIEPDTFGAFAQDCSSSSSRMAGAIGRPRYANFINMKNSRIINRDINGGLCPFTSGVFVANITEWKVQGVFEQLQNWLEIHSVEPITGIHPGVNAVEAAMLIVFYEKVTPLDPLWHVQHLGVGLNSRYSKQFIERAKLLHWSGHFKPWRHRAAHTEQWDRYFVPDPTLQFRPLRRRG</sequence>
<dbReference type="InterPro" id="IPR050748">
    <property type="entry name" value="Glycosyltrans_8_dom-fam"/>
</dbReference>
<evidence type="ECO:0000256" key="4">
    <source>
        <dbReference type="ARBA" id="ARBA00022723"/>
    </source>
</evidence>
<keyword evidence="3" id="KW-0808">Transferase</keyword>
<organism evidence="5 6">
    <name type="scientific">Gryllus longicercus</name>
    <dbReference type="NCBI Taxonomy" id="2509291"/>
    <lineage>
        <taxon>Eukaryota</taxon>
        <taxon>Metazoa</taxon>
        <taxon>Ecdysozoa</taxon>
        <taxon>Arthropoda</taxon>
        <taxon>Hexapoda</taxon>
        <taxon>Insecta</taxon>
        <taxon>Pterygota</taxon>
        <taxon>Neoptera</taxon>
        <taxon>Polyneoptera</taxon>
        <taxon>Orthoptera</taxon>
        <taxon>Ensifera</taxon>
        <taxon>Gryllidea</taxon>
        <taxon>Grylloidea</taxon>
        <taxon>Gryllidae</taxon>
        <taxon>Gryllinae</taxon>
        <taxon>Gryllus</taxon>
    </lineage>
</organism>